<dbReference type="InterPro" id="IPR013783">
    <property type="entry name" value="Ig-like_fold"/>
</dbReference>
<dbReference type="InterPro" id="IPR003598">
    <property type="entry name" value="Ig_sub2"/>
</dbReference>
<comment type="caution">
    <text evidence="8">The sequence shown here is derived from an EMBL/GenBank/DDBJ whole genome shotgun (WGS) entry which is preliminary data.</text>
</comment>
<dbReference type="InterPro" id="IPR013098">
    <property type="entry name" value="Ig_I-set"/>
</dbReference>
<feature type="chain" id="PRO_5045401731" description="Ig-like domain-containing protein" evidence="6">
    <location>
        <begin position="23"/>
        <end position="367"/>
    </location>
</feature>
<dbReference type="Gene3D" id="2.60.40.10">
    <property type="entry name" value="Immunoglobulins"/>
    <property type="match status" value="2"/>
</dbReference>
<accession>A0ABQ7TPJ3</accession>
<dbReference type="SMART" id="SM00409">
    <property type="entry name" value="IG"/>
    <property type="match status" value="2"/>
</dbReference>
<dbReference type="Proteomes" id="UP000826234">
    <property type="component" value="Unassembled WGS sequence"/>
</dbReference>
<keyword evidence="5" id="KW-0472">Membrane</keyword>
<keyword evidence="1 6" id="KW-0732">Signal</keyword>
<dbReference type="InterPro" id="IPR003599">
    <property type="entry name" value="Ig_sub"/>
</dbReference>
<dbReference type="PANTHER" id="PTHR44337">
    <property type="entry name" value="CARCINOEMBRYONIC ANTIGEN-RELATED CELL ADHESION MOLECULE 8"/>
    <property type="match status" value="1"/>
</dbReference>
<evidence type="ECO:0000259" key="7">
    <source>
        <dbReference type="PROSITE" id="PS50835"/>
    </source>
</evidence>
<feature type="signal peptide" evidence="6">
    <location>
        <begin position="1"/>
        <end position="22"/>
    </location>
</feature>
<evidence type="ECO:0000313" key="8">
    <source>
        <dbReference type="EMBL" id="KAH0631372.1"/>
    </source>
</evidence>
<dbReference type="SMART" id="SM00408">
    <property type="entry name" value="IGc2"/>
    <property type="match status" value="1"/>
</dbReference>
<evidence type="ECO:0000256" key="2">
    <source>
        <dbReference type="ARBA" id="ARBA00023157"/>
    </source>
</evidence>
<gene>
    <name evidence="8" type="ORF">JD844_005671</name>
</gene>
<keyword evidence="9" id="KW-1185">Reference proteome</keyword>
<dbReference type="SUPFAM" id="SSF48726">
    <property type="entry name" value="Immunoglobulin"/>
    <property type="match status" value="2"/>
</dbReference>
<evidence type="ECO:0000256" key="3">
    <source>
        <dbReference type="ARBA" id="ARBA00023180"/>
    </source>
</evidence>
<dbReference type="InterPro" id="IPR052598">
    <property type="entry name" value="IgSF_CEA-related"/>
</dbReference>
<feature type="domain" description="Ig-like" evidence="7">
    <location>
        <begin position="21"/>
        <end position="113"/>
    </location>
</feature>
<keyword evidence="3" id="KW-0325">Glycoprotein</keyword>
<organism evidence="8 9">
    <name type="scientific">Phrynosoma platyrhinos</name>
    <name type="common">Desert horned lizard</name>
    <dbReference type="NCBI Taxonomy" id="52577"/>
    <lineage>
        <taxon>Eukaryota</taxon>
        <taxon>Metazoa</taxon>
        <taxon>Chordata</taxon>
        <taxon>Craniata</taxon>
        <taxon>Vertebrata</taxon>
        <taxon>Euteleostomi</taxon>
        <taxon>Lepidosauria</taxon>
        <taxon>Squamata</taxon>
        <taxon>Bifurcata</taxon>
        <taxon>Unidentata</taxon>
        <taxon>Episquamata</taxon>
        <taxon>Toxicofera</taxon>
        <taxon>Iguania</taxon>
        <taxon>Phrynosomatidae</taxon>
        <taxon>Phrynosomatinae</taxon>
        <taxon>Phrynosoma</taxon>
    </lineage>
</organism>
<reference evidence="8 9" key="1">
    <citation type="journal article" date="2022" name="Gigascience">
        <title>A chromosome-level genome assembly and annotation of the desert horned lizard, Phrynosoma platyrhinos, provides insight into chromosomal rearrangements among reptiles.</title>
        <authorList>
            <person name="Koochekian N."/>
            <person name="Ascanio A."/>
            <person name="Farleigh K."/>
            <person name="Card D.C."/>
            <person name="Schield D.R."/>
            <person name="Castoe T.A."/>
            <person name="Jezkova T."/>
        </authorList>
    </citation>
    <scope>NUCLEOTIDE SEQUENCE [LARGE SCALE GENOMIC DNA]</scope>
    <source>
        <strain evidence="8">NK-2021</strain>
    </source>
</reference>
<keyword evidence="2" id="KW-1015">Disulfide bond</keyword>
<dbReference type="InterPro" id="IPR036179">
    <property type="entry name" value="Ig-like_dom_sf"/>
</dbReference>
<dbReference type="Pfam" id="PF07679">
    <property type="entry name" value="I-set"/>
    <property type="match status" value="1"/>
</dbReference>
<evidence type="ECO:0000256" key="5">
    <source>
        <dbReference type="SAM" id="Phobius"/>
    </source>
</evidence>
<dbReference type="PROSITE" id="PS50835">
    <property type="entry name" value="IG_LIKE"/>
    <property type="match status" value="2"/>
</dbReference>
<feature type="domain" description="Ig-like" evidence="7">
    <location>
        <begin position="118"/>
        <end position="205"/>
    </location>
</feature>
<sequence>MGPGRFLILIFAAGSIYCSREALEIIPSNGNVELGQKAYFLCKVRKGGEATLTWIDPEDIEIDENSELYKEMRVDELSKGLEMTLSDPQKGGVFTCKGDFETGGTATAQIRISVIQKPTFVTKIEPVKDVHEGTSVDLNCKASGIPPPTVRWISGNQDLSTTEDGRITVEHGILVIKETRPTDAGVYTCEARIEERNEVVSINVSLNVKFTPRIEIPTDESFVTQIGNPTQFNFTILANPSPVVSISWKGKVFEDADIKKMAGSQDKYMYSFEVRHDTHWDGMGYVFEILDKGLGTGSILAIVLAILLVILLVVDASCYYKRRRGLLMFCRNNILDKKSSRTSAENNGKMLSKSGKSTVVNVSGIEA</sequence>
<evidence type="ECO:0000256" key="4">
    <source>
        <dbReference type="ARBA" id="ARBA00023319"/>
    </source>
</evidence>
<keyword evidence="5" id="KW-0812">Transmembrane</keyword>
<keyword evidence="5" id="KW-1133">Transmembrane helix</keyword>
<protein>
    <recommendedName>
        <fullName evidence="7">Ig-like domain-containing protein</fullName>
    </recommendedName>
</protein>
<evidence type="ECO:0000256" key="6">
    <source>
        <dbReference type="SAM" id="SignalP"/>
    </source>
</evidence>
<keyword evidence="4" id="KW-0393">Immunoglobulin domain</keyword>
<dbReference type="InterPro" id="IPR007110">
    <property type="entry name" value="Ig-like_dom"/>
</dbReference>
<name>A0ABQ7TPJ3_PHRPL</name>
<evidence type="ECO:0000313" key="9">
    <source>
        <dbReference type="Proteomes" id="UP000826234"/>
    </source>
</evidence>
<dbReference type="EMBL" id="JAIPUX010000035">
    <property type="protein sequence ID" value="KAH0631372.1"/>
    <property type="molecule type" value="Genomic_DNA"/>
</dbReference>
<dbReference type="PANTHER" id="PTHR44337:SF13">
    <property type="entry name" value="IMMUNOGLOBULIN SUPERFAMILY MEMBER 23"/>
    <property type="match status" value="1"/>
</dbReference>
<proteinExistence type="predicted"/>
<evidence type="ECO:0000256" key="1">
    <source>
        <dbReference type="ARBA" id="ARBA00022729"/>
    </source>
</evidence>
<feature type="transmembrane region" description="Helical" evidence="5">
    <location>
        <begin position="299"/>
        <end position="320"/>
    </location>
</feature>